<evidence type="ECO:0000313" key="4">
    <source>
        <dbReference type="Proteomes" id="UP000195880"/>
    </source>
</evidence>
<keyword evidence="2" id="KW-1133">Transmembrane helix</keyword>
<evidence type="ECO:0000313" key="3">
    <source>
        <dbReference type="EMBL" id="ARX88666.1"/>
    </source>
</evidence>
<evidence type="ECO:0000256" key="1">
    <source>
        <dbReference type="SAM" id="MobiDB-lite"/>
    </source>
</evidence>
<reference evidence="3 4" key="1">
    <citation type="submission" date="2017-05" db="EMBL/GenBank/DDBJ databases">
        <title>Streptomyces alboflavus Genome sequencing and assembly.</title>
        <authorList>
            <person name="Wang Y."/>
            <person name="Du B."/>
            <person name="Ding Y."/>
            <person name="Liu H."/>
            <person name="Hou Q."/>
            <person name="Liu K."/>
            <person name="Wang C."/>
            <person name="Yao L."/>
        </authorList>
    </citation>
    <scope>NUCLEOTIDE SEQUENCE [LARGE SCALE GENOMIC DNA]</scope>
    <source>
        <strain evidence="3 4">MDJK44</strain>
    </source>
</reference>
<protein>
    <submittedName>
        <fullName evidence="3">Uncharacterized protein</fullName>
    </submittedName>
</protein>
<accession>A0A1Z1WQG4</accession>
<sequence length="70" mass="7722">MGTSLTPEFWRLFAVLFVIALAVVFAVATALDALVLWVRRRRPRSRLSSATRAPDAAPAKSEEKPLTRAV</sequence>
<organism evidence="3 4">
    <name type="scientific">Streptomyces alboflavus</name>
    <dbReference type="NCBI Taxonomy" id="67267"/>
    <lineage>
        <taxon>Bacteria</taxon>
        <taxon>Bacillati</taxon>
        <taxon>Actinomycetota</taxon>
        <taxon>Actinomycetes</taxon>
        <taxon>Kitasatosporales</taxon>
        <taxon>Streptomycetaceae</taxon>
        <taxon>Streptomyces</taxon>
    </lineage>
</organism>
<dbReference type="Proteomes" id="UP000195880">
    <property type="component" value="Chromosome"/>
</dbReference>
<dbReference type="RefSeq" id="WP_193560620.1">
    <property type="nucleotide sequence ID" value="NZ_CP021748.1"/>
</dbReference>
<keyword evidence="2" id="KW-0472">Membrane</keyword>
<feature type="transmembrane region" description="Helical" evidence="2">
    <location>
        <begin position="12"/>
        <end position="38"/>
    </location>
</feature>
<evidence type="ECO:0000256" key="2">
    <source>
        <dbReference type="SAM" id="Phobius"/>
    </source>
</evidence>
<dbReference type="EMBL" id="CP021748">
    <property type="protein sequence ID" value="ARX88666.1"/>
    <property type="molecule type" value="Genomic_DNA"/>
</dbReference>
<dbReference type="KEGG" id="salf:SMD44_08153"/>
<dbReference type="AlphaFoldDB" id="A0A1Z1WQG4"/>
<gene>
    <name evidence="3" type="ORF">SMD44_08153</name>
</gene>
<keyword evidence="4" id="KW-1185">Reference proteome</keyword>
<keyword evidence="2" id="KW-0812">Transmembrane</keyword>
<feature type="compositionally biased region" description="Basic and acidic residues" evidence="1">
    <location>
        <begin position="60"/>
        <end position="70"/>
    </location>
</feature>
<name>A0A1Z1WQG4_9ACTN</name>
<proteinExistence type="predicted"/>
<feature type="region of interest" description="Disordered" evidence="1">
    <location>
        <begin position="43"/>
        <end position="70"/>
    </location>
</feature>